<proteinExistence type="predicted"/>
<feature type="domain" description="TIR" evidence="1">
    <location>
        <begin position="34"/>
        <end position="120"/>
    </location>
</feature>
<dbReference type="InterPro" id="IPR044974">
    <property type="entry name" value="Disease_R_plants"/>
</dbReference>
<protein>
    <recommendedName>
        <fullName evidence="1">TIR domain-containing protein</fullName>
    </recommendedName>
</protein>
<comment type="caution">
    <text evidence="2">The sequence shown here is derived from an EMBL/GenBank/DDBJ whole genome shotgun (WGS) entry which is preliminary data.</text>
</comment>
<dbReference type="GO" id="GO:0007165">
    <property type="term" value="P:signal transduction"/>
    <property type="evidence" value="ECO:0007669"/>
    <property type="project" value="InterPro"/>
</dbReference>
<dbReference type="PANTHER" id="PTHR11017">
    <property type="entry name" value="LEUCINE-RICH REPEAT-CONTAINING PROTEIN"/>
    <property type="match status" value="1"/>
</dbReference>
<dbReference type="PANTHER" id="PTHR11017:SF385">
    <property type="entry name" value="DISEASE RESISTANCE PROTEIN (TIR-NBS-LRR CLASS)-RELATED"/>
    <property type="match status" value="1"/>
</dbReference>
<dbReference type="InterPro" id="IPR027417">
    <property type="entry name" value="P-loop_NTPase"/>
</dbReference>
<dbReference type="Proteomes" id="UP000824469">
    <property type="component" value="Unassembled WGS sequence"/>
</dbReference>
<gene>
    <name evidence="2" type="ORF">KI387_043123</name>
</gene>
<dbReference type="SUPFAM" id="SSF52540">
    <property type="entry name" value="P-loop containing nucleoside triphosphate hydrolases"/>
    <property type="match status" value="1"/>
</dbReference>
<name>A0AA38C6B8_TAXCH</name>
<dbReference type="AlphaFoldDB" id="A0AA38C6B8"/>
<dbReference type="InterPro" id="IPR035897">
    <property type="entry name" value="Toll_tir_struct_dom_sf"/>
</dbReference>
<dbReference type="Pfam" id="PF01582">
    <property type="entry name" value="TIR"/>
    <property type="match status" value="1"/>
</dbReference>
<dbReference type="Gene3D" id="3.40.50.10140">
    <property type="entry name" value="Toll/interleukin-1 receptor homology (TIR) domain"/>
    <property type="match status" value="1"/>
</dbReference>
<evidence type="ECO:0000313" key="2">
    <source>
        <dbReference type="EMBL" id="KAH9291689.1"/>
    </source>
</evidence>
<feature type="non-terminal residue" evidence="2">
    <location>
        <position position="211"/>
    </location>
</feature>
<dbReference type="GO" id="GO:0006952">
    <property type="term" value="P:defense response"/>
    <property type="evidence" value="ECO:0007669"/>
    <property type="project" value="InterPro"/>
</dbReference>
<evidence type="ECO:0000259" key="1">
    <source>
        <dbReference type="Pfam" id="PF01582"/>
    </source>
</evidence>
<dbReference type="InterPro" id="IPR000157">
    <property type="entry name" value="TIR_dom"/>
</dbReference>
<evidence type="ECO:0000313" key="3">
    <source>
        <dbReference type="Proteomes" id="UP000824469"/>
    </source>
</evidence>
<dbReference type="EMBL" id="JAHRHJ020003455">
    <property type="protein sequence ID" value="KAH9291689.1"/>
    <property type="molecule type" value="Genomic_DNA"/>
</dbReference>
<organism evidence="2 3">
    <name type="scientific">Taxus chinensis</name>
    <name type="common">Chinese yew</name>
    <name type="synonym">Taxus wallichiana var. chinensis</name>
    <dbReference type="NCBI Taxonomy" id="29808"/>
    <lineage>
        <taxon>Eukaryota</taxon>
        <taxon>Viridiplantae</taxon>
        <taxon>Streptophyta</taxon>
        <taxon>Embryophyta</taxon>
        <taxon>Tracheophyta</taxon>
        <taxon>Spermatophyta</taxon>
        <taxon>Pinopsida</taxon>
        <taxon>Pinidae</taxon>
        <taxon>Conifers II</taxon>
        <taxon>Cupressales</taxon>
        <taxon>Taxaceae</taxon>
        <taxon>Taxus</taxon>
    </lineage>
</organism>
<dbReference type="SUPFAM" id="SSF52200">
    <property type="entry name" value="Toll/Interleukin receptor TIR domain"/>
    <property type="match status" value="1"/>
</dbReference>
<reference evidence="2 3" key="1">
    <citation type="journal article" date="2021" name="Nat. Plants">
        <title>The Taxus genome provides insights into paclitaxel biosynthesis.</title>
        <authorList>
            <person name="Xiong X."/>
            <person name="Gou J."/>
            <person name="Liao Q."/>
            <person name="Li Y."/>
            <person name="Zhou Q."/>
            <person name="Bi G."/>
            <person name="Li C."/>
            <person name="Du R."/>
            <person name="Wang X."/>
            <person name="Sun T."/>
            <person name="Guo L."/>
            <person name="Liang H."/>
            <person name="Lu P."/>
            <person name="Wu Y."/>
            <person name="Zhang Z."/>
            <person name="Ro D.K."/>
            <person name="Shang Y."/>
            <person name="Huang S."/>
            <person name="Yan J."/>
        </authorList>
    </citation>
    <scope>NUCLEOTIDE SEQUENCE [LARGE SCALE GENOMIC DNA]</scope>
    <source>
        <strain evidence="2">Ta-2019</strain>
    </source>
</reference>
<accession>A0AA38C6B8</accession>
<sequence length="211" mass="23717">DEIPSELEAAMSSALVHIAMSNALAHIAMSSALAHIAIFSENYAQSSWCLAELLLMLKTRTTIIPVFYGVKPSHLLWVVEGKGKYVDAFVSYVLEDRHTFEKLAEWNRALNEISLRKGYEYKISEVIKLLQLDNDKPAVGVIVYAIGGAGKTTLVNEVYATLNLQGWKHSKLTLIKNMESHPNMEELQTQILWDLTRNYHHFYAGGVLVVN</sequence>
<dbReference type="Gene3D" id="3.40.50.300">
    <property type="entry name" value="P-loop containing nucleotide triphosphate hydrolases"/>
    <property type="match status" value="1"/>
</dbReference>
<keyword evidence="3" id="KW-1185">Reference proteome</keyword>